<evidence type="ECO:0000313" key="3">
    <source>
        <dbReference type="Proteomes" id="UP000214720"/>
    </source>
</evidence>
<organism evidence="2 3">
    <name type="scientific">Caballeronia sordidicola</name>
    <name type="common">Burkholderia sordidicola</name>
    <dbReference type="NCBI Taxonomy" id="196367"/>
    <lineage>
        <taxon>Bacteria</taxon>
        <taxon>Pseudomonadati</taxon>
        <taxon>Pseudomonadota</taxon>
        <taxon>Betaproteobacteria</taxon>
        <taxon>Burkholderiales</taxon>
        <taxon>Burkholderiaceae</taxon>
        <taxon>Caballeronia</taxon>
    </lineage>
</organism>
<dbReference type="Proteomes" id="UP000214720">
    <property type="component" value="Unassembled WGS sequence"/>
</dbReference>
<evidence type="ECO:0000256" key="1">
    <source>
        <dbReference type="SAM" id="MobiDB-lite"/>
    </source>
</evidence>
<dbReference type="EMBL" id="MTHB01000184">
    <property type="protein sequence ID" value="OXC75321.1"/>
    <property type="molecule type" value="Genomic_DNA"/>
</dbReference>
<sequence>MSDEPFTAIGQGAPMCSSKSSGSSTNGQHLSDTIGQV</sequence>
<proteinExistence type="predicted"/>
<evidence type="ECO:0000313" key="2">
    <source>
        <dbReference type="EMBL" id="OXC75321.1"/>
    </source>
</evidence>
<name>A0A226WVW0_CABSO</name>
<gene>
    <name evidence="2" type="ORF">BSU04_27485</name>
</gene>
<feature type="compositionally biased region" description="Polar residues" evidence="1">
    <location>
        <begin position="25"/>
        <end position="37"/>
    </location>
</feature>
<accession>A0A226WVW0</accession>
<protein>
    <submittedName>
        <fullName evidence="2">Uncharacterized protein</fullName>
    </submittedName>
</protein>
<comment type="caution">
    <text evidence="2">The sequence shown here is derived from an EMBL/GenBank/DDBJ whole genome shotgun (WGS) entry which is preliminary data.</text>
</comment>
<feature type="region of interest" description="Disordered" evidence="1">
    <location>
        <begin position="1"/>
        <end position="37"/>
    </location>
</feature>
<reference evidence="3" key="1">
    <citation type="submission" date="2017-01" db="EMBL/GenBank/DDBJ databases">
        <title>Genome Analysis of Deinococcus marmoris KOPRI26562.</title>
        <authorList>
            <person name="Kim J.H."/>
            <person name="Oh H.-M."/>
        </authorList>
    </citation>
    <scope>NUCLEOTIDE SEQUENCE [LARGE SCALE GENOMIC DNA]</scope>
    <source>
        <strain evidence="3">PAMC 26633</strain>
    </source>
</reference>
<dbReference type="AlphaFoldDB" id="A0A226WVW0"/>